<evidence type="ECO:0000313" key="5">
    <source>
        <dbReference type="Proteomes" id="UP001139493"/>
    </source>
</evidence>
<evidence type="ECO:0000256" key="1">
    <source>
        <dbReference type="ARBA" id="ARBA00008898"/>
    </source>
</evidence>
<dbReference type="Pfam" id="PF01613">
    <property type="entry name" value="Flavin_Reduct"/>
    <property type="match status" value="1"/>
</dbReference>
<proteinExistence type="inferred from homology"/>
<dbReference type="SUPFAM" id="SSF50475">
    <property type="entry name" value="FMN-binding split barrel"/>
    <property type="match status" value="1"/>
</dbReference>
<dbReference type="Proteomes" id="UP001139493">
    <property type="component" value="Unassembled WGS sequence"/>
</dbReference>
<evidence type="ECO:0000313" key="4">
    <source>
        <dbReference type="EMBL" id="MCP2266034.1"/>
    </source>
</evidence>
<dbReference type="GO" id="GO:0042602">
    <property type="term" value="F:riboflavin reductase (NADPH) activity"/>
    <property type="evidence" value="ECO:0007669"/>
    <property type="project" value="TreeGrafter"/>
</dbReference>
<dbReference type="GO" id="GO:0010181">
    <property type="term" value="F:FMN binding"/>
    <property type="evidence" value="ECO:0007669"/>
    <property type="project" value="InterPro"/>
</dbReference>
<dbReference type="PANTHER" id="PTHR30466:SF11">
    <property type="entry name" value="FLAVIN-DEPENDENT MONOOXYGENASE, REDUCTASE SUBUNIT HSAB"/>
    <property type="match status" value="1"/>
</dbReference>
<comment type="caution">
    <text evidence="4">The sequence shown here is derived from an EMBL/GenBank/DDBJ whole genome shotgun (WGS) entry which is preliminary data.</text>
</comment>
<keyword evidence="5" id="KW-1185">Reference proteome</keyword>
<dbReference type="AlphaFoldDB" id="A0A9X2GAA3"/>
<gene>
    <name evidence="4" type="ORF">APR03_003399</name>
</gene>
<organism evidence="4 5">
    <name type="scientific">Promicromonospora thailandica</name>
    <dbReference type="NCBI Taxonomy" id="765201"/>
    <lineage>
        <taxon>Bacteria</taxon>
        <taxon>Bacillati</taxon>
        <taxon>Actinomycetota</taxon>
        <taxon>Actinomycetes</taxon>
        <taxon>Micrococcales</taxon>
        <taxon>Promicromonosporaceae</taxon>
        <taxon>Promicromonospora</taxon>
    </lineage>
</organism>
<keyword evidence="2" id="KW-0560">Oxidoreductase</keyword>
<sequence>MLTGTQDPRAIRDTFARFPSGVAALAAVVDGDPTILVASSFTVGVSQDPPLVLFAVQRSSTTWPALATAPSIGVSVLGEQHAEKVRQLACRDKTRRFDGVRTRVERSGALFLEGAPVALECTTQDVYPAGDHDIVVLRVRGVETDAGQDALVWYRSRIMTLPGEVA</sequence>
<name>A0A9X2GAA3_9MICO</name>
<dbReference type="InterPro" id="IPR012349">
    <property type="entry name" value="Split_barrel_FMN-bd"/>
</dbReference>
<dbReference type="EMBL" id="JAMTCS010000010">
    <property type="protein sequence ID" value="MCP2266034.1"/>
    <property type="molecule type" value="Genomic_DNA"/>
</dbReference>
<accession>A0A9X2GAA3</accession>
<dbReference type="PANTHER" id="PTHR30466">
    <property type="entry name" value="FLAVIN REDUCTASE"/>
    <property type="match status" value="1"/>
</dbReference>
<protein>
    <submittedName>
        <fullName evidence="4">NADH-FMN oxidoreductase RutF, flavin reductase (DIM6/NTAB) family</fullName>
    </submittedName>
</protein>
<dbReference type="Gene3D" id="2.30.110.10">
    <property type="entry name" value="Electron Transport, Fmn-binding Protein, Chain A"/>
    <property type="match status" value="1"/>
</dbReference>
<evidence type="ECO:0000259" key="3">
    <source>
        <dbReference type="SMART" id="SM00903"/>
    </source>
</evidence>
<comment type="similarity">
    <text evidence="1">Belongs to the non-flavoprotein flavin reductase family.</text>
</comment>
<reference evidence="4" key="1">
    <citation type="submission" date="2022-06" db="EMBL/GenBank/DDBJ databases">
        <title>Genomic Encyclopedia of Archaeal and Bacterial Type Strains, Phase II (KMG-II): from individual species to whole genera.</title>
        <authorList>
            <person name="Goeker M."/>
        </authorList>
    </citation>
    <scope>NUCLEOTIDE SEQUENCE</scope>
    <source>
        <strain evidence="4">DSM 26652</strain>
    </source>
</reference>
<dbReference type="SMART" id="SM00903">
    <property type="entry name" value="Flavin_Reduct"/>
    <property type="match status" value="1"/>
</dbReference>
<dbReference type="RefSeq" id="WP_253837526.1">
    <property type="nucleotide sequence ID" value="NZ_JAMTCS010000010.1"/>
</dbReference>
<dbReference type="InterPro" id="IPR002563">
    <property type="entry name" value="Flavin_Rdtase-like_dom"/>
</dbReference>
<dbReference type="InterPro" id="IPR050268">
    <property type="entry name" value="NADH-dep_flavin_reductase"/>
</dbReference>
<feature type="domain" description="Flavin reductase like" evidence="3">
    <location>
        <begin position="15"/>
        <end position="160"/>
    </location>
</feature>
<evidence type="ECO:0000256" key="2">
    <source>
        <dbReference type="ARBA" id="ARBA00023002"/>
    </source>
</evidence>